<dbReference type="SUPFAM" id="SSF51306">
    <property type="entry name" value="LexA/Signal peptidase"/>
    <property type="match status" value="1"/>
</dbReference>
<keyword evidence="6" id="KW-0812">Transmembrane</keyword>
<dbReference type="InterPro" id="IPR019758">
    <property type="entry name" value="Pept_S26A_signal_pept_1_CS"/>
</dbReference>
<protein>
    <recommendedName>
        <fullName evidence="4 6">Signal peptidase I</fullName>
        <ecNumber evidence="4 6">3.4.21.89</ecNumber>
    </recommendedName>
</protein>
<proteinExistence type="inferred from homology"/>
<evidence type="ECO:0000313" key="10">
    <source>
        <dbReference type="Proteomes" id="UP001592531"/>
    </source>
</evidence>
<organism evidence="9 10">
    <name type="scientific">Streptacidiphilus cavernicola</name>
    <dbReference type="NCBI Taxonomy" id="3342716"/>
    <lineage>
        <taxon>Bacteria</taxon>
        <taxon>Bacillati</taxon>
        <taxon>Actinomycetota</taxon>
        <taxon>Actinomycetes</taxon>
        <taxon>Kitasatosporales</taxon>
        <taxon>Streptomycetaceae</taxon>
        <taxon>Streptacidiphilus</taxon>
    </lineage>
</organism>
<evidence type="ECO:0000259" key="8">
    <source>
        <dbReference type="Pfam" id="PF10502"/>
    </source>
</evidence>
<name>A0ABV6W390_9ACTN</name>
<feature type="transmembrane region" description="Helical" evidence="6">
    <location>
        <begin position="35"/>
        <end position="54"/>
    </location>
</feature>
<feature type="compositionally biased region" description="Basic and acidic residues" evidence="7">
    <location>
        <begin position="7"/>
        <end position="23"/>
    </location>
</feature>
<sequence>MDTQQAPEDRDCATDPDGREAEPRSSAVRRLLRDVLLLGAVCALVLALVNTFVAQPFGIPSGSMEGTLRVGDRVVVNKLAYRFGGRPQRGDVVVFDGRGSFVDDGGEEQGDGSGDDFVKRVIGVAGDTVVCCDPQGRLTVDGVPLDESGYLYPGDAPSTVRFSIKVPADRLFVLGDHRSDSRDSRDHLGDPGGGFVPVDKVTGRVDWVVFPVGRWRSLDRPQAFAELASELRKDAGRGHQG</sequence>
<accession>A0ABV6W390</accession>
<dbReference type="InterPro" id="IPR000223">
    <property type="entry name" value="Pept_S26A_signal_pept_1"/>
</dbReference>
<keyword evidence="10" id="KW-1185">Reference proteome</keyword>
<comment type="similarity">
    <text evidence="3 6">Belongs to the peptidase S26 family.</text>
</comment>
<dbReference type="EC" id="3.4.21.89" evidence="4 6"/>
<dbReference type="PANTHER" id="PTHR43390">
    <property type="entry name" value="SIGNAL PEPTIDASE I"/>
    <property type="match status" value="1"/>
</dbReference>
<dbReference type="EMBL" id="JBHFAB010000026">
    <property type="protein sequence ID" value="MFC1420454.1"/>
    <property type="molecule type" value="Genomic_DNA"/>
</dbReference>
<evidence type="ECO:0000256" key="6">
    <source>
        <dbReference type="RuleBase" id="RU362042"/>
    </source>
</evidence>
<evidence type="ECO:0000256" key="5">
    <source>
        <dbReference type="ARBA" id="ARBA00022801"/>
    </source>
</evidence>
<keyword evidence="6" id="KW-0645">Protease</keyword>
<feature type="domain" description="Peptidase S26" evidence="8">
    <location>
        <begin position="36"/>
        <end position="209"/>
    </location>
</feature>
<dbReference type="InterPro" id="IPR036286">
    <property type="entry name" value="LexA/Signal_pep-like_sf"/>
</dbReference>
<dbReference type="PRINTS" id="PR00727">
    <property type="entry name" value="LEADERPTASE"/>
</dbReference>
<comment type="caution">
    <text evidence="9">The sequence shown here is derived from an EMBL/GenBank/DDBJ whole genome shotgun (WGS) entry which is preliminary data.</text>
</comment>
<evidence type="ECO:0000256" key="7">
    <source>
        <dbReference type="SAM" id="MobiDB-lite"/>
    </source>
</evidence>
<keyword evidence="5 6" id="KW-0378">Hydrolase</keyword>
<dbReference type="Gene3D" id="2.10.109.10">
    <property type="entry name" value="Umud Fragment, subunit A"/>
    <property type="match status" value="1"/>
</dbReference>
<evidence type="ECO:0000256" key="1">
    <source>
        <dbReference type="ARBA" id="ARBA00000677"/>
    </source>
</evidence>
<dbReference type="NCBIfam" id="TIGR02227">
    <property type="entry name" value="sigpep_I_bact"/>
    <property type="match status" value="1"/>
</dbReference>
<keyword evidence="6" id="KW-0472">Membrane</keyword>
<dbReference type="Pfam" id="PF10502">
    <property type="entry name" value="Peptidase_S26"/>
    <property type="match status" value="1"/>
</dbReference>
<dbReference type="RefSeq" id="WP_380541719.1">
    <property type="nucleotide sequence ID" value="NZ_JBHFAB010000026.1"/>
</dbReference>
<keyword evidence="6" id="KW-1133">Transmembrane helix</keyword>
<dbReference type="PANTHER" id="PTHR43390:SF1">
    <property type="entry name" value="CHLOROPLAST PROCESSING PEPTIDASE"/>
    <property type="match status" value="1"/>
</dbReference>
<feature type="region of interest" description="Disordered" evidence="7">
    <location>
        <begin position="1"/>
        <end position="25"/>
    </location>
</feature>
<dbReference type="Proteomes" id="UP001592531">
    <property type="component" value="Unassembled WGS sequence"/>
</dbReference>
<evidence type="ECO:0000313" key="9">
    <source>
        <dbReference type="EMBL" id="MFC1420454.1"/>
    </source>
</evidence>
<comment type="catalytic activity">
    <reaction evidence="1 6">
        <text>Cleavage of hydrophobic, N-terminal signal or leader sequences from secreted and periplasmic proteins.</text>
        <dbReference type="EC" id="3.4.21.89"/>
    </reaction>
</comment>
<evidence type="ECO:0000256" key="4">
    <source>
        <dbReference type="ARBA" id="ARBA00013208"/>
    </source>
</evidence>
<dbReference type="InterPro" id="IPR019533">
    <property type="entry name" value="Peptidase_S26"/>
</dbReference>
<dbReference type="GO" id="GO:0009003">
    <property type="term" value="F:signal peptidase activity"/>
    <property type="evidence" value="ECO:0007669"/>
    <property type="project" value="UniProtKB-EC"/>
</dbReference>
<dbReference type="PROSITE" id="PS00761">
    <property type="entry name" value="SPASE_I_3"/>
    <property type="match status" value="1"/>
</dbReference>
<gene>
    <name evidence="9" type="primary">lepB</name>
    <name evidence="9" type="ORF">ACEZDE_27985</name>
</gene>
<dbReference type="CDD" id="cd06530">
    <property type="entry name" value="S26_SPase_I"/>
    <property type="match status" value="1"/>
</dbReference>
<evidence type="ECO:0000256" key="2">
    <source>
        <dbReference type="ARBA" id="ARBA00004401"/>
    </source>
</evidence>
<evidence type="ECO:0000256" key="3">
    <source>
        <dbReference type="ARBA" id="ARBA00009370"/>
    </source>
</evidence>
<comment type="subcellular location">
    <subcellularLocation>
        <location evidence="2">Cell membrane</location>
        <topology evidence="2">Single-pass type II membrane protein</topology>
    </subcellularLocation>
    <subcellularLocation>
        <location evidence="6">Membrane</location>
        <topology evidence="6">Single-pass type II membrane protein</topology>
    </subcellularLocation>
</comment>
<reference evidence="9 10" key="1">
    <citation type="submission" date="2024-09" db="EMBL/GenBank/DDBJ databases">
        <authorList>
            <person name="Lee S.D."/>
        </authorList>
    </citation>
    <scope>NUCLEOTIDE SEQUENCE [LARGE SCALE GENOMIC DNA]</scope>
    <source>
        <strain evidence="9 10">N8-3</strain>
    </source>
</reference>